<evidence type="ECO:0000313" key="1">
    <source>
        <dbReference type="EMBL" id="AVH45403.1"/>
    </source>
</evidence>
<keyword evidence="1" id="KW-0614">Plasmid</keyword>
<sequence length="110" mass="12285">MPLLKVYVDAPLWEKKGEAVQAVLPNIRNYLCEAFNVEVSLCQILLIPSYGLSDQPPMAAEIQIMPKPERTPELILSACQKLRAMLGNASGEYVVIRATQLDPERYVALK</sequence>
<reference evidence="1 2" key="1">
    <citation type="submission" date="2018-02" db="EMBL/GenBank/DDBJ databases">
        <title>Complete genome sequence of Agrobacterium tumefaciens 1D1609.</title>
        <authorList>
            <person name="Cho S.-T."/>
            <person name="Haryono M."/>
            <person name="Chang H.-H."/>
            <person name="Santos M.N."/>
            <person name="Lai E.-M."/>
            <person name="Kuo C.-H."/>
        </authorList>
    </citation>
    <scope>NUCLEOTIDE SEQUENCE [LARGE SCALE GENOMIC DNA]</scope>
    <source>
        <strain evidence="1 2">1D1609</strain>
        <plasmid evidence="2">Plasmid pat1d1609a</plasmid>
    </source>
</reference>
<dbReference type="AlphaFoldDB" id="A0A2L2LM42"/>
<dbReference type="Proteomes" id="UP000237717">
    <property type="component" value="Plasmid pAt1D1609a"/>
</dbReference>
<dbReference type="RefSeq" id="WP_104680428.1">
    <property type="nucleotide sequence ID" value="NZ_CP026927.1"/>
</dbReference>
<protein>
    <recommendedName>
        <fullName evidence="3">DUF1904 family protein</fullName>
    </recommendedName>
</protein>
<evidence type="ECO:0000313" key="2">
    <source>
        <dbReference type="Proteomes" id="UP000237717"/>
    </source>
</evidence>
<gene>
    <name evidence="1" type="ORF">At1D1609_53710</name>
</gene>
<dbReference type="EMBL" id="CP026927">
    <property type="protein sequence ID" value="AVH45403.1"/>
    <property type="molecule type" value="Genomic_DNA"/>
</dbReference>
<proteinExistence type="predicted"/>
<organism evidence="1 2">
    <name type="scientific">Agrobacterium tumefaciens</name>
    <dbReference type="NCBI Taxonomy" id="358"/>
    <lineage>
        <taxon>Bacteria</taxon>
        <taxon>Pseudomonadati</taxon>
        <taxon>Pseudomonadota</taxon>
        <taxon>Alphaproteobacteria</taxon>
        <taxon>Hyphomicrobiales</taxon>
        <taxon>Rhizobiaceae</taxon>
        <taxon>Rhizobium/Agrobacterium group</taxon>
        <taxon>Agrobacterium</taxon>
        <taxon>Agrobacterium tumefaciens complex</taxon>
    </lineage>
</organism>
<accession>A0A2L2LM42</accession>
<evidence type="ECO:0008006" key="3">
    <source>
        <dbReference type="Google" id="ProtNLM"/>
    </source>
</evidence>
<geneLocation type="plasmid" evidence="2">
    <name>pat1d1609a</name>
</geneLocation>
<name>A0A2L2LM42_AGRTU</name>